<evidence type="ECO:0000313" key="3">
    <source>
        <dbReference type="Proteomes" id="UP000237846"/>
    </source>
</evidence>
<gene>
    <name evidence="2" type="ORF">CLV72_102380</name>
</gene>
<keyword evidence="3" id="KW-1185">Reference proteome</keyword>
<name>A0A2T0QA39_9ACTN</name>
<accession>A0A2T0QA39</accession>
<feature type="region of interest" description="Disordered" evidence="1">
    <location>
        <begin position="150"/>
        <end position="225"/>
    </location>
</feature>
<dbReference type="OrthoDB" id="9990473at2"/>
<proteinExistence type="predicted"/>
<protein>
    <submittedName>
        <fullName evidence="2">Uncharacterized protein</fullName>
    </submittedName>
</protein>
<dbReference type="RefSeq" id="WP_106242701.1">
    <property type="nucleotide sequence ID" value="NZ_PVZC01000002.1"/>
</dbReference>
<reference evidence="2 3" key="1">
    <citation type="submission" date="2018-03" db="EMBL/GenBank/DDBJ databases">
        <title>Genomic Encyclopedia of Archaeal and Bacterial Type Strains, Phase II (KMG-II): from individual species to whole genera.</title>
        <authorList>
            <person name="Goeker M."/>
        </authorList>
    </citation>
    <scope>NUCLEOTIDE SEQUENCE [LARGE SCALE GENOMIC DNA]</scope>
    <source>
        <strain evidence="2 3">DSM 45601</strain>
    </source>
</reference>
<organism evidence="2 3">
    <name type="scientific">Allonocardiopsis opalescens</name>
    <dbReference type="NCBI Taxonomy" id="1144618"/>
    <lineage>
        <taxon>Bacteria</taxon>
        <taxon>Bacillati</taxon>
        <taxon>Actinomycetota</taxon>
        <taxon>Actinomycetes</taxon>
        <taxon>Streptosporangiales</taxon>
        <taxon>Allonocardiopsis</taxon>
    </lineage>
</organism>
<dbReference type="AlphaFoldDB" id="A0A2T0QA39"/>
<dbReference type="EMBL" id="PVZC01000002">
    <property type="protein sequence ID" value="PRY00748.1"/>
    <property type="molecule type" value="Genomic_DNA"/>
</dbReference>
<evidence type="ECO:0000313" key="2">
    <source>
        <dbReference type="EMBL" id="PRY00748.1"/>
    </source>
</evidence>
<evidence type="ECO:0000256" key="1">
    <source>
        <dbReference type="SAM" id="MobiDB-lite"/>
    </source>
</evidence>
<feature type="compositionally biased region" description="Low complexity" evidence="1">
    <location>
        <begin position="156"/>
        <end position="176"/>
    </location>
</feature>
<comment type="caution">
    <text evidence="2">The sequence shown here is derived from an EMBL/GenBank/DDBJ whole genome shotgun (WGS) entry which is preliminary data.</text>
</comment>
<sequence length="225" mass="23913">MTSAIIGLVGALLGALITLFGAVLTEHRQARREERKWRRDQRAAAYDGALRHLLRAANLRSEFDGGGGSAVLRQEHQREWFDDLVQAQFWLHAATRHCGAAQLDRITGAAELLDGHVARLGSGDRYDSKGFSMLHVLRTCIRTVTECAREDGGRGEAAARGGVPAAPATGAAAQAPAAPPAMPWPESSQIPMGGAVPQIAMGDPPSLIDNIGMRPSARAEDEPGP</sequence>
<dbReference type="Proteomes" id="UP000237846">
    <property type="component" value="Unassembled WGS sequence"/>
</dbReference>